<dbReference type="AlphaFoldDB" id="A0A2G2YBA1"/>
<evidence type="ECO:0000313" key="1">
    <source>
        <dbReference type="EMBL" id="PHT66821.1"/>
    </source>
</evidence>
<organism evidence="1 2">
    <name type="scientific">Capsicum annuum</name>
    <name type="common">Capsicum pepper</name>
    <dbReference type="NCBI Taxonomy" id="4072"/>
    <lineage>
        <taxon>Eukaryota</taxon>
        <taxon>Viridiplantae</taxon>
        <taxon>Streptophyta</taxon>
        <taxon>Embryophyta</taxon>
        <taxon>Tracheophyta</taxon>
        <taxon>Spermatophyta</taxon>
        <taxon>Magnoliopsida</taxon>
        <taxon>eudicotyledons</taxon>
        <taxon>Gunneridae</taxon>
        <taxon>Pentapetalae</taxon>
        <taxon>asterids</taxon>
        <taxon>lamiids</taxon>
        <taxon>Solanales</taxon>
        <taxon>Solanaceae</taxon>
        <taxon>Solanoideae</taxon>
        <taxon>Capsiceae</taxon>
        <taxon>Capsicum</taxon>
    </lineage>
</organism>
<reference evidence="1 2" key="1">
    <citation type="journal article" date="2014" name="Nat. Genet.">
        <title>Genome sequence of the hot pepper provides insights into the evolution of pungency in Capsicum species.</title>
        <authorList>
            <person name="Kim S."/>
            <person name="Park M."/>
            <person name="Yeom S.I."/>
            <person name="Kim Y.M."/>
            <person name="Lee J.M."/>
            <person name="Lee H.A."/>
            <person name="Seo E."/>
            <person name="Choi J."/>
            <person name="Cheong K."/>
            <person name="Kim K.T."/>
            <person name="Jung K."/>
            <person name="Lee G.W."/>
            <person name="Oh S.K."/>
            <person name="Bae C."/>
            <person name="Kim S.B."/>
            <person name="Lee H.Y."/>
            <person name="Kim S.Y."/>
            <person name="Kim M.S."/>
            <person name="Kang B.C."/>
            <person name="Jo Y.D."/>
            <person name="Yang H.B."/>
            <person name="Jeong H.J."/>
            <person name="Kang W.H."/>
            <person name="Kwon J.K."/>
            <person name="Shin C."/>
            <person name="Lim J.Y."/>
            <person name="Park J.H."/>
            <person name="Huh J.H."/>
            <person name="Kim J.S."/>
            <person name="Kim B.D."/>
            <person name="Cohen O."/>
            <person name="Paran I."/>
            <person name="Suh M.C."/>
            <person name="Lee S.B."/>
            <person name="Kim Y.K."/>
            <person name="Shin Y."/>
            <person name="Noh S.J."/>
            <person name="Park J."/>
            <person name="Seo Y.S."/>
            <person name="Kwon S.Y."/>
            <person name="Kim H.A."/>
            <person name="Park J.M."/>
            <person name="Kim H.J."/>
            <person name="Choi S.B."/>
            <person name="Bosland P.W."/>
            <person name="Reeves G."/>
            <person name="Jo S.H."/>
            <person name="Lee B.W."/>
            <person name="Cho H.T."/>
            <person name="Choi H.S."/>
            <person name="Lee M.S."/>
            <person name="Yu Y."/>
            <person name="Do Choi Y."/>
            <person name="Park B.S."/>
            <person name="van Deynze A."/>
            <person name="Ashrafi H."/>
            <person name="Hill T."/>
            <person name="Kim W.T."/>
            <person name="Pai H.S."/>
            <person name="Ahn H.K."/>
            <person name="Yeam I."/>
            <person name="Giovannoni J.J."/>
            <person name="Rose J.K."/>
            <person name="Sorensen I."/>
            <person name="Lee S.J."/>
            <person name="Kim R.W."/>
            <person name="Choi I.Y."/>
            <person name="Choi B.S."/>
            <person name="Lim J.S."/>
            <person name="Lee Y.H."/>
            <person name="Choi D."/>
        </authorList>
    </citation>
    <scope>NUCLEOTIDE SEQUENCE [LARGE SCALE GENOMIC DNA]</scope>
    <source>
        <strain evidence="2">cv. CM334</strain>
    </source>
</reference>
<accession>A0A2G2YBA1</accession>
<comment type="caution">
    <text evidence="1">The sequence shown here is derived from an EMBL/GenBank/DDBJ whole genome shotgun (WGS) entry which is preliminary data.</text>
</comment>
<evidence type="ECO:0000313" key="2">
    <source>
        <dbReference type="Proteomes" id="UP000222542"/>
    </source>
</evidence>
<protein>
    <submittedName>
        <fullName evidence="1">Uncharacterized protein</fullName>
    </submittedName>
</protein>
<dbReference type="Gramene" id="PHT66821">
    <property type="protein sequence ID" value="PHT66821"/>
    <property type="gene ID" value="T459_31246"/>
</dbReference>
<dbReference type="STRING" id="4072.A0A2G2YBA1"/>
<proteinExistence type="predicted"/>
<reference evidence="1 2" key="2">
    <citation type="journal article" date="2017" name="Genome Biol.">
        <title>New reference genome sequences of hot pepper reveal the massive evolution of plant disease-resistance genes by retroduplication.</title>
        <authorList>
            <person name="Kim S."/>
            <person name="Park J."/>
            <person name="Yeom S.I."/>
            <person name="Kim Y.M."/>
            <person name="Seo E."/>
            <person name="Kim K.T."/>
            <person name="Kim M.S."/>
            <person name="Lee J.M."/>
            <person name="Cheong K."/>
            <person name="Shin H.S."/>
            <person name="Kim S.B."/>
            <person name="Han K."/>
            <person name="Lee J."/>
            <person name="Park M."/>
            <person name="Lee H.A."/>
            <person name="Lee H.Y."/>
            <person name="Lee Y."/>
            <person name="Oh S."/>
            <person name="Lee J.H."/>
            <person name="Choi E."/>
            <person name="Choi E."/>
            <person name="Lee S.E."/>
            <person name="Jeon J."/>
            <person name="Kim H."/>
            <person name="Choi G."/>
            <person name="Song H."/>
            <person name="Lee J."/>
            <person name="Lee S.C."/>
            <person name="Kwon J.K."/>
            <person name="Lee H.Y."/>
            <person name="Koo N."/>
            <person name="Hong Y."/>
            <person name="Kim R.W."/>
            <person name="Kang W.H."/>
            <person name="Huh J.H."/>
            <person name="Kang B.C."/>
            <person name="Yang T.J."/>
            <person name="Lee Y.H."/>
            <person name="Bennetzen J.L."/>
            <person name="Choi D."/>
        </authorList>
    </citation>
    <scope>NUCLEOTIDE SEQUENCE [LARGE SCALE GENOMIC DNA]</scope>
    <source>
        <strain evidence="2">cv. CM334</strain>
    </source>
</reference>
<keyword evidence="2" id="KW-1185">Reference proteome</keyword>
<name>A0A2G2YBA1_CAPAN</name>
<sequence>MLPIMRGDGCMEAELGYFNSKEGSGGPVEARLIEMKRPIDKVAPIRYAQLAAAQMAPFIKFDELSGTSSSHGGVKTAGCVQFLPLPRLH</sequence>
<dbReference type="EMBL" id="AYRZ02000012">
    <property type="protein sequence ID" value="PHT66821.1"/>
    <property type="molecule type" value="Genomic_DNA"/>
</dbReference>
<dbReference type="Proteomes" id="UP000222542">
    <property type="component" value="Unassembled WGS sequence"/>
</dbReference>
<gene>
    <name evidence="1" type="ORF">T459_31246</name>
</gene>